<organism evidence="1 2">
    <name type="scientific">Neolewinella agarilytica</name>
    <dbReference type="NCBI Taxonomy" id="478744"/>
    <lineage>
        <taxon>Bacteria</taxon>
        <taxon>Pseudomonadati</taxon>
        <taxon>Bacteroidota</taxon>
        <taxon>Saprospiria</taxon>
        <taxon>Saprospirales</taxon>
        <taxon>Lewinellaceae</taxon>
        <taxon>Neolewinella</taxon>
    </lineage>
</organism>
<evidence type="ECO:0000313" key="1">
    <source>
        <dbReference type="EMBL" id="SEP90633.1"/>
    </source>
</evidence>
<dbReference type="InParanoid" id="A0A1H9BQ20"/>
<dbReference type="RefSeq" id="WP_090165715.1">
    <property type="nucleotide sequence ID" value="NZ_FOFB01000003.1"/>
</dbReference>
<reference evidence="2" key="1">
    <citation type="submission" date="2016-10" db="EMBL/GenBank/DDBJ databases">
        <authorList>
            <person name="Varghese N."/>
            <person name="Submissions S."/>
        </authorList>
    </citation>
    <scope>NUCLEOTIDE SEQUENCE [LARGE SCALE GENOMIC DNA]</scope>
    <source>
        <strain evidence="2">DSM 24740</strain>
    </source>
</reference>
<keyword evidence="2" id="KW-1185">Reference proteome</keyword>
<proteinExistence type="predicted"/>
<evidence type="ECO:0000313" key="2">
    <source>
        <dbReference type="Proteomes" id="UP000199021"/>
    </source>
</evidence>
<gene>
    <name evidence="1" type="ORF">SAMN05444359_103206</name>
</gene>
<sequence>MNKSNQWPFRAILLGLFLFFGMGQSLFAQLNLQESSKSVKSPLHTDDYQYYDLACDIGEWGGYFAPSRWLRTSEGGELDPLAESNIEAGENPSIVFDWERTGVETWSIEIPTAGYLSFRLLPIVAREAVRISVNGRNTFYQIRSDGLYYSPYLQAGDKFSLHIPASGSTYRWSHLLFHTNSNAVIVRPEETEPDRRYQPIESGRIQRVFFPDELPGTWPVFDQDGDMLTSYDQVELRASNELFEVDYLDKVVEIDGFHVLQRTFTIRERCSRGNWLRRSREWFRLPIIPE</sequence>
<protein>
    <submittedName>
        <fullName evidence="1">Uncharacterized protein</fullName>
    </submittedName>
</protein>
<dbReference type="EMBL" id="FOFB01000003">
    <property type="protein sequence ID" value="SEP90633.1"/>
    <property type="molecule type" value="Genomic_DNA"/>
</dbReference>
<dbReference type="OrthoDB" id="1492798at2"/>
<name>A0A1H9BQ20_9BACT</name>
<dbReference type="Proteomes" id="UP000199021">
    <property type="component" value="Unassembled WGS sequence"/>
</dbReference>
<accession>A0A1H9BQ20</accession>
<dbReference type="AlphaFoldDB" id="A0A1H9BQ20"/>